<dbReference type="GO" id="GO:0005385">
    <property type="term" value="F:zinc ion transmembrane transporter activity"/>
    <property type="evidence" value="ECO:0007669"/>
    <property type="project" value="UniProtKB-UniRule"/>
</dbReference>
<feature type="transmembrane region" description="Helical" evidence="10">
    <location>
        <begin position="383"/>
        <end position="400"/>
    </location>
</feature>
<evidence type="ECO:0000313" key="12">
    <source>
        <dbReference type="EMBL" id="ANB11584.1"/>
    </source>
</evidence>
<feature type="transmembrane region" description="Helical" evidence="10">
    <location>
        <begin position="433"/>
        <end position="450"/>
    </location>
</feature>
<proteinExistence type="inferred from homology"/>
<dbReference type="RefSeq" id="XP_018734061.1">
    <property type="nucleotide sequence ID" value="XM_018881471.1"/>
</dbReference>
<comment type="function">
    <text evidence="8">Functions as a zinc transporter.</text>
</comment>
<dbReference type="PANTHER" id="PTHR45755">
    <property type="match status" value="1"/>
</dbReference>
<feature type="transmembrane region" description="Helical" evidence="10">
    <location>
        <begin position="642"/>
        <end position="660"/>
    </location>
</feature>
<keyword evidence="3 8" id="KW-0813">Transport</keyword>
<keyword evidence="8" id="KW-0256">Endoplasmic reticulum</keyword>
<dbReference type="GO" id="GO:0005794">
    <property type="term" value="C:Golgi apparatus"/>
    <property type="evidence" value="ECO:0007669"/>
    <property type="project" value="TreeGrafter"/>
</dbReference>
<feature type="compositionally biased region" description="Basic and acidic residues" evidence="9">
    <location>
        <begin position="666"/>
        <end position="728"/>
    </location>
</feature>
<keyword evidence="7 10" id="KW-0472">Membrane</keyword>
<evidence type="ECO:0000256" key="9">
    <source>
        <dbReference type="SAM" id="MobiDB-lite"/>
    </source>
</evidence>
<dbReference type="PANTHER" id="PTHR45755:SF4">
    <property type="entry name" value="ZINC TRANSPORTER 7"/>
    <property type="match status" value="1"/>
</dbReference>
<evidence type="ECO:0000256" key="10">
    <source>
        <dbReference type="SAM" id="Phobius"/>
    </source>
</evidence>
<evidence type="ECO:0000256" key="6">
    <source>
        <dbReference type="ARBA" id="ARBA00023065"/>
    </source>
</evidence>
<comment type="similarity">
    <text evidence="2 8">Belongs to the cation diffusion facilitator (CDF) transporter (TC 2.A.4) family. SLC30A subfamily.</text>
</comment>
<accession>A0A167CEF0</accession>
<feature type="transmembrane region" description="Helical" evidence="10">
    <location>
        <begin position="230"/>
        <end position="254"/>
    </location>
</feature>
<feature type="transmembrane region" description="Helical" evidence="10">
    <location>
        <begin position="748"/>
        <end position="768"/>
    </location>
</feature>
<feature type="transmembrane region" description="Helical" evidence="10">
    <location>
        <begin position="359"/>
        <end position="377"/>
    </location>
</feature>
<name>A0A167CEF0_9ASCO</name>
<dbReference type="OrthoDB" id="78669at2759"/>
<dbReference type="NCBIfam" id="TIGR01297">
    <property type="entry name" value="CDF"/>
    <property type="match status" value="1"/>
</dbReference>
<dbReference type="InterPro" id="IPR058533">
    <property type="entry name" value="Cation_efflux_TM"/>
</dbReference>
<dbReference type="EMBL" id="CP014500">
    <property type="protein sequence ID" value="ANB11584.1"/>
    <property type="molecule type" value="Genomic_DNA"/>
</dbReference>
<organism evidence="12 13">
    <name type="scientific">Sugiyamaella lignohabitans</name>
    <dbReference type="NCBI Taxonomy" id="796027"/>
    <lineage>
        <taxon>Eukaryota</taxon>
        <taxon>Fungi</taxon>
        <taxon>Dikarya</taxon>
        <taxon>Ascomycota</taxon>
        <taxon>Saccharomycotina</taxon>
        <taxon>Dipodascomycetes</taxon>
        <taxon>Dipodascales</taxon>
        <taxon>Trichomonascaceae</taxon>
        <taxon>Sugiyamaella</taxon>
    </lineage>
</organism>
<keyword evidence="6 8" id="KW-0406">Ion transport</keyword>
<dbReference type="Pfam" id="PF01545">
    <property type="entry name" value="Cation_efflux"/>
    <property type="match status" value="1"/>
</dbReference>
<gene>
    <name evidence="12" type="primary">MSC2</name>
    <name evidence="12" type="ORF">AWJ20_4404</name>
</gene>
<evidence type="ECO:0000259" key="11">
    <source>
        <dbReference type="Pfam" id="PF01545"/>
    </source>
</evidence>
<dbReference type="Proteomes" id="UP000189580">
    <property type="component" value="Chromosome c"/>
</dbReference>
<dbReference type="GO" id="GO:0005789">
    <property type="term" value="C:endoplasmic reticulum membrane"/>
    <property type="evidence" value="ECO:0007669"/>
    <property type="project" value="UniProtKB-SubCell"/>
</dbReference>
<sequence>MSHSPGNNTPDRDLPPLRIPGQRRKTSSSPFSPIDATSWGIHSVPTMLSDFKRHTSHGNIHLAPGMPGASPGGGLGSPGGGLKSGSSSVAGSRVASGVGLNLLGVTTTVNGSSGDKSSGLITDVSGGNTTGNGSAAGVSASSGHSGSGDLSGTGVSSGPGAFDITTGSRLGKENTELNGFGGFANTYFTHSHSHDGDHHHGFHSHDTHGFEMKSPSIGASHERIVPELTLASLSGSIPAFISLPTALLTISYIVTRLQKNGSTASTSTYTVASLVTGLVMLLAGLVSLLEKRTAVSSVTSLNKQRKSTLSLTMGILCLVLACTWLGAARVTVALMAALNVPGAVSAASIRLWNFKVIRPFILVIFVLFMYDLGYYSGDENHPFLTLLAGYITLIGASYSITRSDLDISRSVSLGGSFLLLVPTLFLIGVTLDIFVLAFITSGAIGVFLLAKRNIMPTRLNGLVGALIIVGISTFISELPHSKWDIVLAAATLFVPVSSVPVDINEADGDAISTGGNQSRFKTWGILDSILAHEDTRNIFYFLLLNFSFMLIQLLYSVLSHSLGLLSDSIHMFFDCLALLVGLVASILSKFPPSSRFPYGLGKVETVSGFTNGCLLIAISGGVITEALERISHPIELEKTSELLVVSILGLLVNLVGIVAFNHGHAHGHDHGHSHGHSHGHDHSHDDHTHNHSHDDHKHDHDHTHEHDHDHDHPSHHDHSHAHTHDHSHSHGHGHSHGHSHDNENMRGIFLHVLADTLGSVGVIVSTILTNITGWSGFDPLASIFIAVLIFLSSIPLVTASARTLMLSLGDSREYQLRDVLNDISITSGVSSYSVPKFWQDGSKVRGVLHVQYQKGANSTVVRDKVAAKLKENGIEDVFIQVEEEDSPCWCRAKN</sequence>
<dbReference type="GO" id="GO:0006882">
    <property type="term" value="P:intracellular zinc ion homeostasis"/>
    <property type="evidence" value="ECO:0007669"/>
    <property type="project" value="InterPro"/>
</dbReference>
<dbReference type="InterPro" id="IPR027469">
    <property type="entry name" value="Cation_efflux_TMD_sf"/>
</dbReference>
<feature type="region of interest" description="Disordered" evidence="9">
    <location>
        <begin position="666"/>
        <end position="742"/>
    </location>
</feature>
<protein>
    <recommendedName>
        <fullName evidence="8">Zinc transporter</fullName>
    </recommendedName>
</protein>
<dbReference type="SUPFAM" id="SSF161111">
    <property type="entry name" value="Cation efflux protein transmembrane domain-like"/>
    <property type="match status" value="1"/>
</dbReference>
<dbReference type="KEGG" id="slb:AWJ20_4404"/>
<dbReference type="GO" id="GO:1904257">
    <property type="term" value="P:zinc ion import into Golgi lumen"/>
    <property type="evidence" value="ECO:0007669"/>
    <property type="project" value="TreeGrafter"/>
</dbReference>
<dbReference type="InterPro" id="IPR002524">
    <property type="entry name" value="Cation_efflux"/>
</dbReference>
<evidence type="ECO:0000256" key="5">
    <source>
        <dbReference type="ARBA" id="ARBA00022989"/>
    </source>
</evidence>
<dbReference type="Gene3D" id="1.20.1510.10">
    <property type="entry name" value="Cation efflux protein transmembrane domain"/>
    <property type="match status" value="2"/>
</dbReference>
<evidence type="ECO:0000256" key="3">
    <source>
        <dbReference type="ARBA" id="ARBA00022448"/>
    </source>
</evidence>
<evidence type="ECO:0000256" key="8">
    <source>
        <dbReference type="RuleBase" id="RU369017"/>
    </source>
</evidence>
<dbReference type="PRINTS" id="PR00334">
    <property type="entry name" value="KININOGEN"/>
</dbReference>
<evidence type="ECO:0000256" key="4">
    <source>
        <dbReference type="ARBA" id="ARBA00022692"/>
    </source>
</evidence>
<evidence type="ECO:0000256" key="1">
    <source>
        <dbReference type="ARBA" id="ARBA00004141"/>
    </source>
</evidence>
<feature type="region of interest" description="Disordered" evidence="9">
    <location>
        <begin position="132"/>
        <end position="168"/>
    </location>
</feature>
<feature type="compositionally biased region" description="Gly residues" evidence="9">
    <location>
        <begin position="145"/>
        <end position="157"/>
    </location>
</feature>
<feature type="transmembrane region" description="Helical" evidence="10">
    <location>
        <begin position="569"/>
        <end position="588"/>
    </location>
</feature>
<feature type="region of interest" description="Disordered" evidence="9">
    <location>
        <begin position="1"/>
        <end position="34"/>
    </location>
</feature>
<feature type="transmembrane region" description="Helical" evidence="10">
    <location>
        <begin position="266"/>
        <end position="289"/>
    </location>
</feature>
<feature type="compositionally biased region" description="Gly residues" evidence="9">
    <location>
        <begin position="70"/>
        <end position="83"/>
    </location>
</feature>
<keyword evidence="13" id="KW-1185">Reference proteome</keyword>
<evidence type="ECO:0000256" key="7">
    <source>
        <dbReference type="ARBA" id="ARBA00023136"/>
    </source>
</evidence>
<feature type="compositionally biased region" description="Low complexity" evidence="9">
    <location>
        <begin position="132"/>
        <end position="144"/>
    </location>
</feature>
<dbReference type="InterPro" id="IPR045316">
    <property type="entry name" value="Msc2-like"/>
</dbReference>
<feature type="transmembrane region" description="Helical" evidence="10">
    <location>
        <begin position="538"/>
        <end position="557"/>
    </location>
</feature>
<dbReference type="GO" id="GO:0031410">
    <property type="term" value="C:cytoplasmic vesicle"/>
    <property type="evidence" value="ECO:0007669"/>
    <property type="project" value="TreeGrafter"/>
</dbReference>
<reference evidence="12 13" key="1">
    <citation type="submission" date="2016-02" db="EMBL/GenBank/DDBJ databases">
        <title>Complete genome sequence and transcriptome regulation of the pentose utilising yeast Sugiyamaella lignohabitans.</title>
        <authorList>
            <person name="Bellasio M."/>
            <person name="Peymann A."/>
            <person name="Valli M."/>
            <person name="Sipitzky M."/>
            <person name="Graf A."/>
            <person name="Sauer M."/>
            <person name="Marx H."/>
            <person name="Mattanovich D."/>
        </authorList>
    </citation>
    <scope>NUCLEOTIDE SEQUENCE [LARGE SCALE GENOMIC DNA]</scope>
    <source>
        <strain evidence="12 13">CBS 10342</strain>
    </source>
</reference>
<evidence type="ECO:0000313" key="13">
    <source>
        <dbReference type="Proteomes" id="UP000189580"/>
    </source>
</evidence>
<keyword evidence="4 10" id="KW-0812">Transmembrane</keyword>
<dbReference type="InterPro" id="IPR002395">
    <property type="entry name" value="Kininogen"/>
</dbReference>
<feature type="transmembrane region" description="Helical" evidence="10">
    <location>
        <begin position="407"/>
        <end position="427"/>
    </location>
</feature>
<evidence type="ECO:0000256" key="2">
    <source>
        <dbReference type="ARBA" id="ARBA00008873"/>
    </source>
</evidence>
<feature type="transmembrane region" description="Helical" evidence="10">
    <location>
        <begin position="780"/>
        <end position="799"/>
    </location>
</feature>
<dbReference type="GeneID" id="30036533"/>
<feature type="transmembrane region" description="Helical" evidence="10">
    <location>
        <begin position="333"/>
        <end position="352"/>
    </location>
</feature>
<feature type="transmembrane region" description="Helical" evidence="10">
    <location>
        <begin position="309"/>
        <end position="327"/>
    </location>
</feature>
<dbReference type="AlphaFoldDB" id="A0A167CEF0"/>
<keyword evidence="5 10" id="KW-1133">Transmembrane helix</keyword>
<feature type="domain" description="Cation efflux protein transmembrane" evidence="11">
    <location>
        <begin position="538"/>
        <end position="805"/>
    </location>
</feature>
<comment type="subcellular location">
    <subcellularLocation>
        <location evidence="8">Endoplasmic reticulum membrane</location>
        <topology evidence="8">Multi-pass membrane protein</topology>
    </subcellularLocation>
    <subcellularLocation>
        <location evidence="1">Membrane</location>
        <topology evidence="1">Multi-pass membrane protein</topology>
    </subcellularLocation>
</comment>
<feature type="region of interest" description="Disordered" evidence="9">
    <location>
        <begin position="62"/>
        <end position="91"/>
    </location>
</feature>